<name>A0AA38FQP8_TAXCH</name>
<gene>
    <name evidence="1" type="ORF">KI387_036351</name>
</gene>
<keyword evidence="2" id="KW-1185">Reference proteome</keyword>
<protein>
    <submittedName>
        <fullName evidence="1">Uncharacterized protein</fullName>
    </submittedName>
</protein>
<sequence>DPYGGETERAIRNRIREQVADICFERIETSALAEHSRKTNHSICIGETMVLVVENHYKKHKLREAIEIGRHADNLNRDE</sequence>
<organism evidence="1 2">
    <name type="scientific">Taxus chinensis</name>
    <name type="common">Chinese yew</name>
    <name type="synonym">Taxus wallichiana var. chinensis</name>
    <dbReference type="NCBI Taxonomy" id="29808"/>
    <lineage>
        <taxon>Eukaryota</taxon>
        <taxon>Viridiplantae</taxon>
        <taxon>Streptophyta</taxon>
        <taxon>Embryophyta</taxon>
        <taxon>Tracheophyta</taxon>
        <taxon>Spermatophyta</taxon>
        <taxon>Pinopsida</taxon>
        <taxon>Pinidae</taxon>
        <taxon>Conifers II</taxon>
        <taxon>Cupressales</taxon>
        <taxon>Taxaceae</taxon>
        <taxon>Taxus</taxon>
    </lineage>
</organism>
<accession>A0AA38FQP8</accession>
<reference evidence="1 2" key="1">
    <citation type="journal article" date="2021" name="Nat. Plants">
        <title>The Taxus genome provides insights into paclitaxel biosynthesis.</title>
        <authorList>
            <person name="Xiong X."/>
            <person name="Gou J."/>
            <person name="Liao Q."/>
            <person name="Li Y."/>
            <person name="Zhou Q."/>
            <person name="Bi G."/>
            <person name="Li C."/>
            <person name="Du R."/>
            <person name="Wang X."/>
            <person name="Sun T."/>
            <person name="Guo L."/>
            <person name="Liang H."/>
            <person name="Lu P."/>
            <person name="Wu Y."/>
            <person name="Zhang Z."/>
            <person name="Ro D.K."/>
            <person name="Shang Y."/>
            <person name="Huang S."/>
            <person name="Yan J."/>
        </authorList>
    </citation>
    <scope>NUCLEOTIDE SEQUENCE [LARGE SCALE GENOMIC DNA]</scope>
    <source>
        <strain evidence="1">Ta-2019</strain>
    </source>
</reference>
<feature type="non-terminal residue" evidence="1">
    <location>
        <position position="1"/>
    </location>
</feature>
<evidence type="ECO:0000313" key="2">
    <source>
        <dbReference type="Proteomes" id="UP000824469"/>
    </source>
</evidence>
<dbReference type="AlphaFoldDB" id="A0AA38FQP8"/>
<comment type="caution">
    <text evidence="1">The sequence shown here is derived from an EMBL/GenBank/DDBJ whole genome shotgun (WGS) entry which is preliminary data.</text>
</comment>
<dbReference type="Proteomes" id="UP000824469">
    <property type="component" value="Unassembled WGS sequence"/>
</dbReference>
<proteinExistence type="predicted"/>
<dbReference type="EMBL" id="JAHRHJ020000007">
    <property type="protein sequence ID" value="KAH9308440.1"/>
    <property type="molecule type" value="Genomic_DNA"/>
</dbReference>
<evidence type="ECO:0000313" key="1">
    <source>
        <dbReference type="EMBL" id="KAH9308440.1"/>
    </source>
</evidence>
<feature type="non-terminal residue" evidence="1">
    <location>
        <position position="79"/>
    </location>
</feature>
<dbReference type="OMA" id="QVADICF"/>